<evidence type="ECO:0000259" key="1">
    <source>
        <dbReference type="Pfam" id="PF21806"/>
    </source>
</evidence>
<gene>
    <name evidence="2" type="ORF">CLV63_112213</name>
</gene>
<evidence type="ECO:0000313" key="3">
    <source>
        <dbReference type="Proteomes" id="UP000240542"/>
    </source>
</evidence>
<dbReference type="Pfam" id="PF21806">
    <property type="entry name" value="DUF6879"/>
    <property type="match status" value="1"/>
</dbReference>
<dbReference type="Proteomes" id="UP000240542">
    <property type="component" value="Unassembled WGS sequence"/>
</dbReference>
<reference evidence="2 3" key="1">
    <citation type="submission" date="2018-03" db="EMBL/GenBank/DDBJ databases">
        <title>Genomic Encyclopedia of Archaeal and Bacterial Type Strains, Phase II (KMG-II): from individual species to whole genera.</title>
        <authorList>
            <person name="Goeker M."/>
        </authorList>
    </citation>
    <scope>NUCLEOTIDE SEQUENCE [LARGE SCALE GENOMIC DNA]</scope>
    <source>
        <strain evidence="2 3">DSM 45312</strain>
    </source>
</reference>
<keyword evidence="3" id="KW-1185">Reference proteome</keyword>
<feature type="domain" description="DUF6879" evidence="1">
    <location>
        <begin position="13"/>
        <end position="170"/>
    </location>
</feature>
<dbReference type="AlphaFoldDB" id="A0A2P8DGK0"/>
<proteinExistence type="predicted"/>
<name>A0A2P8DGK0_9ACTN</name>
<dbReference type="EMBL" id="PYGA01000012">
    <property type="protein sequence ID" value="PSK96328.1"/>
    <property type="molecule type" value="Genomic_DNA"/>
</dbReference>
<sequence>MLTATELGDYIDTRATRSIFRLELLDHYEVASDGGDFARYLKGDAAPMAERKRPWLAKLAAEREAGIRRQRVHVLSTPLTAYLRYECEWGYVPNAAAGEEILIIDTTEVDQPDGLVDHDFWLIDDSHAITMRYDESSRFVGAEPVDEPDRYRCARDAAVAMAEPFASWWARHPEEWRDQHPV</sequence>
<protein>
    <recommendedName>
        <fullName evidence="1">DUF6879 domain-containing protein</fullName>
    </recommendedName>
</protein>
<dbReference type="InterPro" id="IPR049244">
    <property type="entry name" value="DUF6879"/>
</dbReference>
<accession>A0A2P8DGK0</accession>
<dbReference type="OrthoDB" id="3821358at2"/>
<comment type="caution">
    <text evidence="2">The sequence shown here is derived from an EMBL/GenBank/DDBJ whole genome shotgun (WGS) entry which is preliminary data.</text>
</comment>
<dbReference type="RefSeq" id="WP_106584278.1">
    <property type="nucleotide sequence ID" value="NZ_PYGA01000012.1"/>
</dbReference>
<evidence type="ECO:0000313" key="2">
    <source>
        <dbReference type="EMBL" id="PSK96328.1"/>
    </source>
</evidence>
<organism evidence="2 3">
    <name type="scientific">Murinocardiopsis flavida</name>
    <dbReference type="NCBI Taxonomy" id="645275"/>
    <lineage>
        <taxon>Bacteria</taxon>
        <taxon>Bacillati</taxon>
        <taxon>Actinomycetota</taxon>
        <taxon>Actinomycetes</taxon>
        <taxon>Streptosporangiales</taxon>
        <taxon>Nocardiopsidaceae</taxon>
        <taxon>Murinocardiopsis</taxon>
    </lineage>
</organism>